<comment type="caution">
    <text evidence="3">The sequence shown here is derived from an EMBL/GenBank/DDBJ whole genome shotgun (WGS) entry which is preliminary data.</text>
</comment>
<reference evidence="3" key="1">
    <citation type="submission" date="2022-06" db="EMBL/GenBank/DDBJ databases">
        <authorList>
            <person name="Lu C.-H."/>
        </authorList>
    </citation>
    <scope>NUCLEOTIDE SEQUENCE</scope>
    <source>
        <strain evidence="3">21MJYT02-11</strain>
    </source>
</reference>
<proteinExistence type="predicted"/>
<dbReference type="PROSITE" id="PS51257">
    <property type="entry name" value="PROKAR_LIPOPROTEIN"/>
    <property type="match status" value="1"/>
</dbReference>
<evidence type="ECO:0000256" key="2">
    <source>
        <dbReference type="SAM" id="SignalP"/>
    </source>
</evidence>
<organism evidence="3 4">
    <name type="scientific">Ralstonia soli</name>
    <dbReference type="NCBI Taxonomy" id="2953896"/>
    <lineage>
        <taxon>Bacteria</taxon>
        <taxon>Pseudomonadati</taxon>
        <taxon>Pseudomonadota</taxon>
        <taxon>Betaproteobacteria</taxon>
        <taxon>Burkholderiales</taxon>
        <taxon>Burkholderiaceae</taxon>
        <taxon>Ralstonia</taxon>
    </lineage>
</organism>
<dbReference type="Proteomes" id="UP001162811">
    <property type="component" value="Unassembled WGS sequence"/>
</dbReference>
<protein>
    <recommendedName>
        <fullName evidence="5">Lipoprotein</fullName>
    </recommendedName>
</protein>
<keyword evidence="4" id="KW-1185">Reference proteome</keyword>
<feature type="region of interest" description="Disordered" evidence="1">
    <location>
        <begin position="31"/>
        <end position="68"/>
    </location>
</feature>
<feature type="signal peptide" evidence="2">
    <location>
        <begin position="1"/>
        <end position="30"/>
    </location>
</feature>
<dbReference type="EMBL" id="JAMXHT010000006">
    <property type="protein sequence ID" value="MCO5400136.1"/>
    <property type="molecule type" value="Genomic_DNA"/>
</dbReference>
<gene>
    <name evidence="3" type="ORF">NG900_18205</name>
</gene>
<sequence length="68" mass="6957">MKRFFSHLARPHRLAAVLLCAATLSLSACGGDSNDGTPGVNNPGDPGTAQPDQPGKPPANKPNLHCAP</sequence>
<evidence type="ECO:0008006" key="5">
    <source>
        <dbReference type="Google" id="ProtNLM"/>
    </source>
</evidence>
<dbReference type="RefSeq" id="WP_252682762.1">
    <property type="nucleotide sequence ID" value="NZ_JAMXHT010000006.1"/>
</dbReference>
<evidence type="ECO:0000313" key="4">
    <source>
        <dbReference type="Proteomes" id="UP001162811"/>
    </source>
</evidence>
<accession>A0ABT1AP63</accession>
<name>A0ABT1AP63_9RALS</name>
<reference evidence="3" key="2">
    <citation type="journal article" date="2023" name="Front. Microbiol.">
        <title>Ralstonia chuxiongensis sp. nov., Ralstonia mojiangensis sp. nov., and Ralstonia soli sp. nov., isolated from tobacco fields, are three novel species in the family Burkholderiaceae.</title>
        <authorList>
            <person name="Lu C.H."/>
            <person name="Zhang Y.Y."/>
            <person name="Jiang N."/>
            <person name="Chen W."/>
            <person name="Shao X."/>
            <person name="Zhao Z.M."/>
            <person name="Lu W.L."/>
            <person name="Hu X."/>
            <person name="Xi Y.X."/>
            <person name="Zou S.Y."/>
            <person name="Wei Q.J."/>
            <person name="Lin Z.L."/>
            <person name="Gong L."/>
            <person name="Gai X.T."/>
            <person name="Zhang L.Q."/>
            <person name="Li J.Y."/>
            <person name="Jin Y."/>
            <person name="Xia Z.Y."/>
        </authorList>
    </citation>
    <scope>NUCLEOTIDE SEQUENCE</scope>
    <source>
        <strain evidence="3">21MJYT02-11</strain>
    </source>
</reference>
<keyword evidence="2" id="KW-0732">Signal</keyword>
<feature type="chain" id="PRO_5047450458" description="Lipoprotein" evidence="2">
    <location>
        <begin position="31"/>
        <end position="68"/>
    </location>
</feature>
<evidence type="ECO:0000313" key="3">
    <source>
        <dbReference type="EMBL" id="MCO5400136.1"/>
    </source>
</evidence>
<evidence type="ECO:0000256" key="1">
    <source>
        <dbReference type="SAM" id="MobiDB-lite"/>
    </source>
</evidence>